<gene>
    <name evidence="8" type="ORF">MNOR_LOCUS434</name>
</gene>
<accession>A0AAV2PIZ4</accession>
<feature type="compositionally biased region" description="Basic and acidic residues" evidence="5">
    <location>
        <begin position="548"/>
        <end position="564"/>
    </location>
</feature>
<evidence type="ECO:0000259" key="6">
    <source>
        <dbReference type="PROSITE" id="PS50002"/>
    </source>
</evidence>
<dbReference type="FunFam" id="2.30.30.40:FF:000016">
    <property type="entry name" value="RIMS-binding protein 2 isoform X2"/>
    <property type="match status" value="1"/>
</dbReference>
<dbReference type="InterPro" id="IPR035753">
    <property type="entry name" value="RIM-BP_SH3_2"/>
</dbReference>
<protein>
    <recommendedName>
        <fullName evidence="10">RIMS-binding protein 2</fullName>
    </recommendedName>
</protein>
<organism evidence="8 9">
    <name type="scientific">Meganyctiphanes norvegica</name>
    <name type="common">Northern krill</name>
    <name type="synonym">Thysanopoda norvegica</name>
    <dbReference type="NCBI Taxonomy" id="48144"/>
    <lineage>
        <taxon>Eukaryota</taxon>
        <taxon>Metazoa</taxon>
        <taxon>Ecdysozoa</taxon>
        <taxon>Arthropoda</taxon>
        <taxon>Crustacea</taxon>
        <taxon>Multicrustacea</taxon>
        <taxon>Malacostraca</taxon>
        <taxon>Eumalacostraca</taxon>
        <taxon>Eucarida</taxon>
        <taxon>Euphausiacea</taxon>
        <taxon>Euphausiidae</taxon>
        <taxon>Meganyctiphanes</taxon>
    </lineage>
</organism>
<dbReference type="CDD" id="cd12013">
    <property type="entry name" value="SH3_RIM-BP_3"/>
    <property type="match status" value="1"/>
</dbReference>
<dbReference type="CDD" id="cd00063">
    <property type="entry name" value="FN3"/>
    <property type="match status" value="2"/>
</dbReference>
<feature type="region of interest" description="Disordered" evidence="5">
    <location>
        <begin position="805"/>
        <end position="870"/>
    </location>
</feature>
<evidence type="ECO:0000256" key="1">
    <source>
        <dbReference type="ARBA" id="ARBA00010749"/>
    </source>
</evidence>
<dbReference type="SUPFAM" id="SSF49265">
    <property type="entry name" value="Fibronectin type III"/>
    <property type="match status" value="2"/>
</dbReference>
<dbReference type="InterPro" id="IPR040325">
    <property type="entry name" value="RIMBP1/2/3"/>
</dbReference>
<feature type="domain" description="Fibronectin type-III" evidence="7">
    <location>
        <begin position="204"/>
        <end position="297"/>
    </location>
</feature>
<evidence type="ECO:0000256" key="3">
    <source>
        <dbReference type="ARBA" id="ARBA00022737"/>
    </source>
</evidence>
<dbReference type="InterPro" id="IPR013783">
    <property type="entry name" value="Ig-like_fold"/>
</dbReference>
<feature type="compositionally biased region" description="Basic and acidic residues" evidence="5">
    <location>
        <begin position="577"/>
        <end position="625"/>
    </location>
</feature>
<dbReference type="FunFam" id="2.30.30.40:FF:000023">
    <property type="entry name" value="RIMS-binding protein 2 isoform F"/>
    <property type="match status" value="1"/>
</dbReference>
<feature type="region of interest" description="Disordered" evidence="5">
    <location>
        <begin position="376"/>
        <end position="481"/>
    </location>
</feature>
<keyword evidence="9" id="KW-1185">Reference proteome</keyword>
<dbReference type="InterPro" id="IPR036028">
    <property type="entry name" value="SH3-like_dom_sf"/>
</dbReference>
<comment type="similarity">
    <text evidence="1">Belongs to the RIMBP family.</text>
</comment>
<dbReference type="InterPro" id="IPR035755">
    <property type="entry name" value="RIM-BP_SH3_3"/>
</dbReference>
<dbReference type="AlphaFoldDB" id="A0AAV2PIZ4"/>
<dbReference type="InterPro" id="IPR036116">
    <property type="entry name" value="FN3_sf"/>
</dbReference>
<dbReference type="Gene3D" id="2.60.40.10">
    <property type="entry name" value="Immunoglobulins"/>
    <property type="match status" value="3"/>
</dbReference>
<feature type="compositionally biased region" description="Basic and acidic residues" evidence="5">
    <location>
        <begin position="816"/>
        <end position="833"/>
    </location>
</feature>
<feature type="region of interest" description="Disordered" evidence="5">
    <location>
        <begin position="494"/>
        <end position="637"/>
    </location>
</feature>
<feature type="domain" description="SH3" evidence="6">
    <location>
        <begin position="746"/>
        <end position="813"/>
    </location>
</feature>
<name>A0AAV2PIZ4_MEGNR</name>
<dbReference type="InterPro" id="IPR057884">
    <property type="entry name" value="FN3_RIM-BP1/2/3"/>
</dbReference>
<dbReference type="GO" id="GO:0007274">
    <property type="term" value="P:neuromuscular synaptic transmission"/>
    <property type="evidence" value="ECO:0007669"/>
    <property type="project" value="TreeGrafter"/>
</dbReference>
<evidence type="ECO:0008006" key="10">
    <source>
        <dbReference type="Google" id="ProtNLM"/>
    </source>
</evidence>
<dbReference type="Pfam" id="PF25523">
    <property type="entry name" value="Ig_RIMBP2"/>
    <property type="match status" value="1"/>
</dbReference>
<dbReference type="PRINTS" id="PR00452">
    <property type="entry name" value="SH3DOMAIN"/>
</dbReference>
<feature type="compositionally biased region" description="Basic and acidic residues" evidence="5">
    <location>
        <begin position="523"/>
        <end position="535"/>
    </location>
</feature>
<dbReference type="CDD" id="cd12012">
    <property type="entry name" value="SH3_RIM-BP_2"/>
    <property type="match status" value="1"/>
</dbReference>
<feature type="compositionally biased region" description="Basic and acidic residues" evidence="5">
    <location>
        <begin position="958"/>
        <end position="969"/>
    </location>
</feature>
<feature type="domain" description="Fibronectin type-III" evidence="7">
    <location>
        <begin position="111"/>
        <end position="201"/>
    </location>
</feature>
<dbReference type="Gene3D" id="2.30.30.40">
    <property type="entry name" value="SH3 Domains"/>
    <property type="match status" value="3"/>
</dbReference>
<evidence type="ECO:0000256" key="4">
    <source>
        <dbReference type="PROSITE-ProRule" id="PRU00192"/>
    </source>
</evidence>
<keyword evidence="3" id="KW-0677">Repeat</keyword>
<evidence type="ECO:0000256" key="5">
    <source>
        <dbReference type="SAM" id="MobiDB-lite"/>
    </source>
</evidence>
<feature type="compositionally biased region" description="Low complexity" evidence="5">
    <location>
        <begin position="500"/>
        <end position="516"/>
    </location>
</feature>
<evidence type="ECO:0000313" key="8">
    <source>
        <dbReference type="EMBL" id="CAL4059253.1"/>
    </source>
</evidence>
<dbReference type="PANTHER" id="PTHR14234:SF19">
    <property type="entry name" value="RIM-BINDING PROTEIN, ISOFORM F"/>
    <property type="match status" value="1"/>
</dbReference>
<dbReference type="Pfam" id="PF00041">
    <property type="entry name" value="fn3"/>
    <property type="match status" value="1"/>
</dbReference>
<dbReference type="PROSITE" id="PS50853">
    <property type="entry name" value="FN3"/>
    <property type="match status" value="3"/>
</dbReference>
<comment type="caution">
    <text evidence="8">The sequence shown here is derived from an EMBL/GenBank/DDBJ whole genome shotgun (WGS) entry which is preliminary data.</text>
</comment>
<dbReference type="Pfam" id="PF07653">
    <property type="entry name" value="SH3_2"/>
    <property type="match status" value="2"/>
</dbReference>
<dbReference type="EMBL" id="CAXKWB010000094">
    <property type="protein sequence ID" value="CAL4059253.1"/>
    <property type="molecule type" value="Genomic_DNA"/>
</dbReference>
<dbReference type="GO" id="GO:0045202">
    <property type="term" value="C:synapse"/>
    <property type="evidence" value="ECO:0007669"/>
    <property type="project" value="GOC"/>
</dbReference>
<feature type="region of interest" description="Disordered" evidence="5">
    <location>
        <begin position="1051"/>
        <end position="1076"/>
    </location>
</feature>
<dbReference type="SMART" id="SM00060">
    <property type="entry name" value="FN3"/>
    <property type="match status" value="3"/>
</dbReference>
<evidence type="ECO:0000256" key="2">
    <source>
        <dbReference type="ARBA" id="ARBA00022443"/>
    </source>
</evidence>
<reference evidence="8 9" key="1">
    <citation type="submission" date="2024-05" db="EMBL/GenBank/DDBJ databases">
        <authorList>
            <person name="Wallberg A."/>
        </authorList>
    </citation>
    <scope>NUCLEOTIDE SEQUENCE [LARGE SCALE GENOMIC DNA]</scope>
</reference>
<feature type="domain" description="Fibronectin type-III" evidence="7">
    <location>
        <begin position="302"/>
        <end position="400"/>
    </location>
</feature>
<feature type="compositionally biased region" description="Basic and acidic residues" evidence="5">
    <location>
        <begin position="406"/>
        <end position="422"/>
    </location>
</feature>
<dbReference type="PANTHER" id="PTHR14234">
    <property type="entry name" value="RIM BINDING PROTEIN-RELATED"/>
    <property type="match status" value="1"/>
</dbReference>
<keyword evidence="2 4" id="KW-0728">SH3 domain</keyword>
<dbReference type="InterPro" id="IPR003961">
    <property type="entry name" value="FN3_dom"/>
</dbReference>
<feature type="compositionally biased region" description="Basic and acidic residues" evidence="5">
    <location>
        <begin position="983"/>
        <end position="996"/>
    </location>
</feature>
<feature type="compositionally biased region" description="Low complexity" evidence="5">
    <location>
        <begin position="997"/>
        <end position="1007"/>
    </location>
</feature>
<proteinExistence type="inferred from homology"/>
<dbReference type="PROSITE" id="PS50002">
    <property type="entry name" value="SH3"/>
    <property type="match status" value="2"/>
</dbReference>
<feature type="compositionally biased region" description="Polar residues" evidence="5">
    <location>
        <begin position="387"/>
        <end position="396"/>
    </location>
</feature>
<evidence type="ECO:0000313" key="9">
    <source>
        <dbReference type="Proteomes" id="UP001497623"/>
    </source>
</evidence>
<dbReference type="Proteomes" id="UP001497623">
    <property type="component" value="Unassembled WGS sequence"/>
</dbReference>
<dbReference type="SUPFAM" id="SSF50044">
    <property type="entry name" value="SH3-domain"/>
    <property type="match status" value="3"/>
</dbReference>
<sequence>MDEVAPRTIDGFFDGELLDGRRGLVPSNFVEKLIGEDLIEFHQSVVMGLRDGDESMSTSVPQDLDFISQDDSQMLIDIALNQTRQNAYTNYLDLEDIIEEEEEPLTEHVPPPVQLTLERQLNKSIVIGWNPPPDAAPGSIESYHVYVNGLLKTTVKSTDRTRALVEGVDSTRLHRISVRSVTPNRRTSRDAACTMIIGKDAPVGPTSVKASSISSTSAVISWLPSNSNFQHTVCVNNVEVRTVKPGVYRHTITGLSPNTTYRVTIRAKNLRAPQFDEKASRNQDRLSTTIEFRTLPKGLPDPPVDVQVEQGPQDGSLLVTWLPVTINNMGGTSNGAPVTGYAVYADGKKVTEVESPTGDHALIDLTKIPGFEPKQVTVRTKSRESVSADSVPSQIPTFGRGRGRGKFHDDDLLQSDIDRPSELSDIAEESETEISDDNVDDSDMHGDPQRNQTSGPAGVMRGLFGGRGQRTGPPGSRVDHLGQTILDHEDNMSDKEIYPHGQSGTQQQQHHQQGTGNIPSIEITKDPASESHDVYPEDEYDMGPAGRGRYDSRGPPRSHLERGRPPAPPHATHGRPLPRDARNPVDPRDPHYRDPRDRRDPRDPRHPNERYEDGRHREYGRDGYREGGPGGRGGRGEHTRIFVALFDYDPPTMSPNPDACDEELGFREGQLIKVFGDKDPDGFYWGEASGRSGYVPCNMVSEVQVDDDRVAQELLKESDAGRRKRDGSIGRRVHQGDRWGDIYANMPVRKMIAMYDYDPQELSPNVDSEVELSFQTGDIIYVYGDMDDDGFYMGELRGQRGLVPSNFLQDAPQDYNDDHRSRRDNLDPRERMMNQRGPGPGAHGPPPPPRPDQRDRRKGGLLGNLLSGPMDMVESASKATSDMASKATGGIVPATGGQPNSNVDTGAQGMGNAESEAPKGLFSSFMSGAKATMNKATSVIPVDVVTKANTSEPGQDQVKSDEKDTRALGDQRGPGVVGAPHNAQERGGRSLSRDRAGNPGAGATNPASKLNGLDLREEDQGPAISSADLDQLMMDFDLDEPQDVAAAAAAATAATSATTTTTTTTTTTGTTESKPAGLAGALPGGLGSLGSSIPNPLGEGSVLGTVGGLLTNNPVGDSLSKGKSFLFGKFGL</sequence>
<evidence type="ECO:0000259" key="7">
    <source>
        <dbReference type="PROSITE" id="PS50853"/>
    </source>
</evidence>
<dbReference type="SMART" id="SM00326">
    <property type="entry name" value="SH3"/>
    <property type="match status" value="2"/>
</dbReference>
<feature type="region of interest" description="Disordered" evidence="5">
    <location>
        <begin position="947"/>
        <end position="1013"/>
    </location>
</feature>
<feature type="compositionally biased region" description="Acidic residues" evidence="5">
    <location>
        <begin position="425"/>
        <end position="441"/>
    </location>
</feature>
<dbReference type="InterPro" id="IPR001452">
    <property type="entry name" value="SH3_domain"/>
</dbReference>
<feature type="domain" description="SH3" evidence="6">
    <location>
        <begin position="637"/>
        <end position="705"/>
    </location>
</feature>
<dbReference type="FunFam" id="2.60.40.10:FF:000072">
    <property type="entry name" value="RIMS-binding protein 2 isoform X1"/>
    <property type="match status" value="1"/>
</dbReference>